<organism evidence="2 3">
    <name type="scientific">Saccharothrix coeruleofusca</name>
    <dbReference type="NCBI Taxonomy" id="33919"/>
    <lineage>
        <taxon>Bacteria</taxon>
        <taxon>Bacillati</taxon>
        <taxon>Actinomycetota</taxon>
        <taxon>Actinomycetes</taxon>
        <taxon>Pseudonocardiales</taxon>
        <taxon>Pseudonocardiaceae</taxon>
        <taxon>Saccharothrix</taxon>
    </lineage>
</organism>
<feature type="transmembrane region" description="Helical" evidence="1">
    <location>
        <begin position="107"/>
        <end position="130"/>
    </location>
</feature>
<feature type="transmembrane region" description="Helical" evidence="1">
    <location>
        <begin position="81"/>
        <end position="101"/>
    </location>
</feature>
<feature type="transmembrane region" description="Helical" evidence="1">
    <location>
        <begin position="215"/>
        <end position="236"/>
    </location>
</feature>
<name>A0A918AUV3_9PSEU</name>
<evidence type="ECO:0000256" key="1">
    <source>
        <dbReference type="SAM" id="Phobius"/>
    </source>
</evidence>
<gene>
    <name evidence="2" type="ORF">GCM10010185_60290</name>
</gene>
<evidence type="ECO:0000313" key="3">
    <source>
        <dbReference type="Proteomes" id="UP000639606"/>
    </source>
</evidence>
<feature type="transmembrane region" description="Helical" evidence="1">
    <location>
        <begin position="338"/>
        <end position="360"/>
    </location>
</feature>
<feature type="transmembrane region" description="Helical" evidence="1">
    <location>
        <begin position="142"/>
        <end position="161"/>
    </location>
</feature>
<keyword evidence="1" id="KW-1133">Transmembrane helix</keyword>
<dbReference type="AlphaFoldDB" id="A0A918AUV3"/>
<feature type="transmembrane region" description="Helical" evidence="1">
    <location>
        <begin position="192"/>
        <end position="209"/>
    </location>
</feature>
<reference evidence="2" key="2">
    <citation type="submission" date="2020-09" db="EMBL/GenBank/DDBJ databases">
        <authorList>
            <person name="Sun Q."/>
            <person name="Ohkuma M."/>
        </authorList>
    </citation>
    <scope>NUCLEOTIDE SEQUENCE</scope>
    <source>
        <strain evidence="2">JCM 3313</strain>
    </source>
</reference>
<keyword evidence="3" id="KW-1185">Reference proteome</keyword>
<evidence type="ECO:0000313" key="2">
    <source>
        <dbReference type="EMBL" id="GGP78466.1"/>
    </source>
</evidence>
<feature type="transmembrane region" description="Helical" evidence="1">
    <location>
        <begin position="256"/>
        <end position="276"/>
    </location>
</feature>
<proteinExistence type="predicted"/>
<feature type="transmembrane region" description="Helical" evidence="1">
    <location>
        <begin position="282"/>
        <end position="302"/>
    </location>
</feature>
<comment type="caution">
    <text evidence="2">The sequence shown here is derived from an EMBL/GenBank/DDBJ whole genome shotgun (WGS) entry which is preliminary data.</text>
</comment>
<protein>
    <submittedName>
        <fullName evidence="2">Uncharacterized protein</fullName>
    </submittedName>
</protein>
<accession>A0A918AUV3</accession>
<feature type="transmembrane region" description="Helical" evidence="1">
    <location>
        <begin position="396"/>
        <end position="417"/>
    </location>
</feature>
<keyword evidence="1" id="KW-0812">Transmembrane</keyword>
<sequence length="452" mass="46867">MSVADLVGRVQPLLPAPVDELQVAALLESQGVTDQAAVEQYGAADVFALAQEVFQRLPRTPVPAPETSLPRRSWHDAAHGLLYLMPSAVYPAVFAVLGGPVMARGMVLATAVGWVWGAGTSWVAHQLLGLGAAGSADRAQRVMSGIGVTAVLAGAVALLPWGGGLPLVLFAVAQAAVQAAYGILLFHREQPLLLAAMLPAGLAGLVHLASGYDDAFAPVVLLFGGVSVLFALALAWRATRGTRDADGVRPPTRSALARGALPNAAYAAACAAFLLYTDARYVLGAVDLAVAAAPLVLGMGVVEWRANRVFEQADDLIRGDLRPAQFQRAVWRVLLRELTTCLVALGAFALLLLLVLRWAGALTLHGALLIDGHVLLGGAFFLGFVLIRTGGPARPLAIASGVLLACVAVAETAADAWGPHGHVPVFLVGSAVLPVLMLGALRGSVGQVRHHL</sequence>
<keyword evidence="1" id="KW-0472">Membrane</keyword>
<dbReference type="RefSeq" id="WP_189226721.1">
    <property type="nucleotide sequence ID" value="NZ_BMRG01000018.1"/>
</dbReference>
<dbReference type="Proteomes" id="UP000639606">
    <property type="component" value="Unassembled WGS sequence"/>
</dbReference>
<feature type="transmembrane region" description="Helical" evidence="1">
    <location>
        <begin position="366"/>
        <end position="387"/>
    </location>
</feature>
<dbReference type="EMBL" id="BMRG01000018">
    <property type="protein sequence ID" value="GGP78466.1"/>
    <property type="molecule type" value="Genomic_DNA"/>
</dbReference>
<feature type="transmembrane region" description="Helical" evidence="1">
    <location>
        <begin position="167"/>
        <end position="185"/>
    </location>
</feature>
<reference evidence="2" key="1">
    <citation type="journal article" date="2014" name="Int. J. Syst. Evol. Microbiol.">
        <title>Complete genome sequence of Corynebacterium casei LMG S-19264T (=DSM 44701T), isolated from a smear-ripened cheese.</title>
        <authorList>
            <consortium name="US DOE Joint Genome Institute (JGI-PGF)"/>
            <person name="Walter F."/>
            <person name="Albersmeier A."/>
            <person name="Kalinowski J."/>
            <person name="Ruckert C."/>
        </authorList>
    </citation>
    <scope>NUCLEOTIDE SEQUENCE</scope>
    <source>
        <strain evidence="2">JCM 3313</strain>
    </source>
</reference>
<feature type="transmembrane region" description="Helical" evidence="1">
    <location>
        <begin position="423"/>
        <end position="441"/>
    </location>
</feature>